<dbReference type="InterPro" id="IPR007837">
    <property type="entry name" value="DinB"/>
</dbReference>
<dbReference type="Gene3D" id="1.20.120.450">
    <property type="entry name" value="dinb family like domain"/>
    <property type="match status" value="1"/>
</dbReference>
<comment type="similarity">
    <text evidence="1">Belongs to the DinB family.</text>
</comment>
<proteinExistence type="inferred from homology"/>
<comment type="caution">
    <text evidence="3">The sequence shown here is derived from an EMBL/GenBank/DDBJ whole genome shotgun (WGS) entry which is preliminary data.</text>
</comment>
<sequence length="181" mass="19597">MTRMTTSHIAHLATYNEWMNRKLYAAAAALPAERVHEDRGAFFGSIFGTLSHLVIADVIWLKRIAAGVPGLASLRCLDDVPRPASLDQRLCADLPELDALRVKLDAAILAFSAEVTPAQLDGPLAWTSMKGVASTKRLGDVLLHVFNHQTHHRGQATTLFSQLGVDVGPTDILLLLPDVAS</sequence>
<reference evidence="3 4" key="1">
    <citation type="submission" date="2020-03" db="EMBL/GenBank/DDBJ databases">
        <title>Genome sequence of strain Massilia sp. TW-1.</title>
        <authorList>
            <person name="Chaudhary D.K."/>
        </authorList>
    </citation>
    <scope>NUCLEOTIDE SEQUENCE [LARGE SCALE GENOMIC DNA]</scope>
    <source>
        <strain evidence="3 4">TW-1</strain>
    </source>
</reference>
<evidence type="ECO:0000256" key="1">
    <source>
        <dbReference type="ARBA" id="ARBA00008635"/>
    </source>
</evidence>
<dbReference type="Proteomes" id="UP000716322">
    <property type="component" value="Unassembled WGS sequence"/>
</dbReference>
<keyword evidence="2" id="KW-0479">Metal-binding</keyword>
<evidence type="ECO:0000313" key="3">
    <source>
        <dbReference type="EMBL" id="NIA56599.1"/>
    </source>
</evidence>
<name>A0ABX0PH33_9BURK</name>
<dbReference type="EMBL" id="JAAQOM010000016">
    <property type="protein sequence ID" value="NIA56599.1"/>
    <property type="molecule type" value="Genomic_DNA"/>
</dbReference>
<protein>
    <submittedName>
        <fullName evidence="3">Damage-inducible protein DinB</fullName>
    </submittedName>
</protein>
<dbReference type="InterPro" id="IPR034660">
    <property type="entry name" value="DinB/YfiT-like"/>
</dbReference>
<keyword evidence="4" id="KW-1185">Reference proteome</keyword>
<accession>A0ABX0PH33</accession>
<dbReference type="Pfam" id="PF05163">
    <property type="entry name" value="DinB"/>
    <property type="match status" value="1"/>
</dbReference>
<dbReference type="PANTHER" id="PTHR37302:SF1">
    <property type="entry name" value="PROTEIN DINB"/>
    <property type="match status" value="1"/>
</dbReference>
<gene>
    <name evidence="3" type="ORF">HAV22_23530</name>
</gene>
<evidence type="ECO:0000313" key="4">
    <source>
        <dbReference type="Proteomes" id="UP000716322"/>
    </source>
</evidence>
<evidence type="ECO:0000256" key="2">
    <source>
        <dbReference type="ARBA" id="ARBA00022723"/>
    </source>
</evidence>
<organism evidence="3 4">
    <name type="scientific">Telluria antibiotica</name>
    <dbReference type="NCBI Taxonomy" id="2717319"/>
    <lineage>
        <taxon>Bacteria</taxon>
        <taxon>Pseudomonadati</taxon>
        <taxon>Pseudomonadota</taxon>
        <taxon>Betaproteobacteria</taxon>
        <taxon>Burkholderiales</taxon>
        <taxon>Oxalobacteraceae</taxon>
        <taxon>Telluria group</taxon>
        <taxon>Telluria</taxon>
    </lineage>
</organism>
<dbReference type="SUPFAM" id="SSF109854">
    <property type="entry name" value="DinB/YfiT-like putative metalloenzymes"/>
    <property type="match status" value="1"/>
</dbReference>
<dbReference type="PANTHER" id="PTHR37302">
    <property type="entry name" value="SLR1116 PROTEIN"/>
    <property type="match status" value="1"/>
</dbReference>